<evidence type="ECO:0000313" key="1">
    <source>
        <dbReference type="EMBL" id="KFB74685.1"/>
    </source>
</evidence>
<gene>
    <name evidence="1" type="ORF">AW06_004378</name>
</gene>
<proteinExistence type="predicted"/>
<keyword evidence="2" id="KW-1185">Reference proteome</keyword>
<comment type="caution">
    <text evidence="1">The sequence shown here is derived from an EMBL/GenBank/DDBJ whole genome shotgun (WGS) entry which is preliminary data.</text>
</comment>
<dbReference type="AntiFam" id="ANF00214">
    <property type="entry name" value="Shadow ORF (opposite aco-1)"/>
</dbReference>
<reference evidence="1" key="1">
    <citation type="submission" date="2014-02" db="EMBL/GenBank/DDBJ databases">
        <title>Expanding our view of genomic diversity in Candidatus Accumulibacter clades.</title>
        <authorList>
            <person name="Skennerton C.T."/>
            <person name="Barr J.J."/>
            <person name="Slater F.R."/>
            <person name="Bond P.L."/>
            <person name="Tyson G.W."/>
        </authorList>
    </citation>
    <scope>NUCLEOTIDE SEQUENCE [LARGE SCALE GENOMIC DNA]</scope>
</reference>
<evidence type="ECO:0000313" key="2">
    <source>
        <dbReference type="Proteomes" id="UP000021315"/>
    </source>
</evidence>
<dbReference type="Proteomes" id="UP000021315">
    <property type="component" value="Unassembled WGS sequence"/>
</dbReference>
<organism evidence="1 2">
    <name type="scientific">Candidatus Accumulibacter cognatus</name>
    <dbReference type="NCBI Taxonomy" id="2954383"/>
    <lineage>
        <taxon>Bacteria</taxon>
        <taxon>Pseudomonadati</taxon>
        <taxon>Pseudomonadota</taxon>
        <taxon>Betaproteobacteria</taxon>
        <taxon>Candidatus Accumulibacter</taxon>
    </lineage>
</organism>
<protein>
    <submittedName>
        <fullName evidence="1">Uncharacterized protein</fullName>
    </submittedName>
</protein>
<accession>A0A080M2X3</accession>
<sequence length="107" mass="11704">MDARFEVAVTREYCGDDELVLGNRLVEHRVEVASVADTGRAAVTGEREAELGERRQETSFFQIIGDHPRAGSQRGLDVRLHAQALVDGLLRQQSGGDHYCRIAGIGA</sequence>
<dbReference type="AlphaFoldDB" id="A0A080M2X3"/>
<name>A0A080M2X3_9PROT</name>
<dbReference type="EMBL" id="JDST02000149">
    <property type="protein sequence ID" value="KFB74685.1"/>
    <property type="molecule type" value="Genomic_DNA"/>
</dbReference>